<proteinExistence type="predicted"/>
<dbReference type="SMART" id="SM00983">
    <property type="entry name" value="TPK_B1_binding"/>
    <property type="match status" value="1"/>
</dbReference>
<dbReference type="PANTHER" id="PTHR41299">
    <property type="entry name" value="THIAMINE PYROPHOSPHOKINASE"/>
    <property type="match status" value="1"/>
</dbReference>
<feature type="domain" description="Thiamin pyrophosphokinase thiamin-binding" evidence="6">
    <location>
        <begin position="161"/>
        <end position="228"/>
    </location>
</feature>
<dbReference type="NCBIfam" id="TIGR01378">
    <property type="entry name" value="thi_PPkinase"/>
    <property type="match status" value="1"/>
</dbReference>
<dbReference type="GO" id="GO:0004788">
    <property type="term" value="F:thiamine diphosphokinase activity"/>
    <property type="evidence" value="ECO:0007669"/>
    <property type="project" value="UniProtKB-EC"/>
</dbReference>
<dbReference type="RefSeq" id="WP_158421841.1">
    <property type="nucleotide sequence ID" value="NZ_JAOQJL010000020.1"/>
</dbReference>
<dbReference type="CDD" id="cd07995">
    <property type="entry name" value="TPK"/>
    <property type="match status" value="1"/>
</dbReference>
<reference evidence="7 8" key="1">
    <citation type="journal article" date="2021" name="ISME Commun">
        <title>Automated analysis of genomic sequences facilitates high-throughput and comprehensive description of bacteria.</title>
        <authorList>
            <person name="Hitch T.C.A."/>
        </authorList>
    </citation>
    <scope>NUCLEOTIDE SEQUENCE [LARGE SCALE GENOMIC DNA]</scope>
    <source>
        <strain evidence="7 8">Sanger_23</strain>
    </source>
</reference>
<dbReference type="Gene3D" id="3.40.50.10240">
    <property type="entry name" value="Thiamin pyrophosphokinase, catalytic domain"/>
    <property type="match status" value="1"/>
</dbReference>
<dbReference type="Pfam" id="PF04265">
    <property type="entry name" value="TPK_B1_binding"/>
    <property type="match status" value="1"/>
</dbReference>
<dbReference type="InterPro" id="IPR053149">
    <property type="entry name" value="TPK"/>
</dbReference>
<dbReference type="InterPro" id="IPR036371">
    <property type="entry name" value="TPK_B1-bd_sf"/>
</dbReference>
<evidence type="ECO:0000313" key="8">
    <source>
        <dbReference type="Proteomes" id="UP001652409"/>
    </source>
</evidence>
<name>A0ABT2TUK7_9FIRM</name>
<keyword evidence="3" id="KW-0418">Kinase</keyword>
<keyword evidence="4" id="KW-0067">ATP-binding</keyword>
<keyword evidence="2" id="KW-0547">Nucleotide-binding</keyword>
<dbReference type="Pfam" id="PF04263">
    <property type="entry name" value="TPK_catalytic"/>
    <property type="match status" value="1"/>
</dbReference>
<sequence>MIDTVVVSGGNIQVDFALDFLKKLKKETNRKTSTQTSTSHSKALQLIAADKGLEFFITAGITPDLIVGDFDSLSSEGKIYMEKLPQTSISRLKPEKDDSDTQSAVNLAISQGAKDILILGGTGTRLDHVMANLGLLLSGKERGVNIRLADVNNFITLVDNGTVLHKDRQYGKYVSFFSVGGDVTGLTLEGFKYPLHDHHLRFAQSGLTVSNEIKEQEARITFSGGNLLMLMTRD</sequence>
<accession>A0ABT2TUK7</accession>
<organism evidence="7 8">
    <name type="scientific">Blautia ammoniilytica</name>
    <dbReference type="NCBI Taxonomy" id="2981782"/>
    <lineage>
        <taxon>Bacteria</taxon>
        <taxon>Bacillati</taxon>
        <taxon>Bacillota</taxon>
        <taxon>Clostridia</taxon>
        <taxon>Lachnospirales</taxon>
        <taxon>Lachnospiraceae</taxon>
        <taxon>Blautia</taxon>
    </lineage>
</organism>
<protein>
    <recommendedName>
        <fullName evidence="5">Thiamine diphosphokinase</fullName>
        <ecNumber evidence="5">2.7.6.2</ecNumber>
    </recommendedName>
</protein>
<evidence type="ECO:0000256" key="3">
    <source>
        <dbReference type="ARBA" id="ARBA00022777"/>
    </source>
</evidence>
<evidence type="ECO:0000256" key="1">
    <source>
        <dbReference type="ARBA" id="ARBA00022679"/>
    </source>
</evidence>
<evidence type="ECO:0000256" key="2">
    <source>
        <dbReference type="ARBA" id="ARBA00022741"/>
    </source>
</evidence>
<dbReference type="SUPFAM" id="SSF63862">
    <property type="entry name" value="Thiamin pyrophosphokinase, substrate-binding domain"/>
    <property type="match status" value="1"/>
</dbReference>
<comment type="caution">
    <text evidence="7">The sequence shown here is derived from an EMBL/GenBank/DDBJ whole genome shotgun (WGS) entry which is preliminary data.</text>
</comment>
<keyword evidence="8" id="KW-1185">Reference proteome</keyword>
<evidence type="ECO:0000256" key="5">
    <source>
        <dbReference type="NCBIfam" id="TIGR01378"/>
    </source>
</evidence>
<dbReference type="EMBL" id="JAOQJL010000020">
    <property type="protein sequence ID" value="MCU6765918.1"/>
    <property type="molecule type" value="Genomic_DNA"/>
</dbReference>
<keyword evidence="1 7" id="KW-0808">Transferase</keyword>
<dbReference type="InterPro" id="IPR006282">
    <property type="entry name" value="Thi_PPkinase"/>
</dbReference>
<dbReference type="PANTHER" id="PTHR41299:SF1">
    <property type="entry name" value="THIAMINE PYROPHOSPHOKINASE"/>
    <property type="match status" value="1"/>
</dbReference>
<evidence type="ECO:0000313" key="7">
    <source>
        <dbReference type="EMBL" id="MCU6765918.1"/>
    </source>
</evidence>
<gene>
    <name evidence="7" type="ORF">OCV61_10910</name>
</gene>
<dbReference type="InterPro" id="IPR007371">
    <property type="entry name" value="TPK_catalytic"/>
</dbReference>
<evidence type="ECO:0000256" key="4">
    <source>
        <dbReference type="ARBA" id="ARBA00022840"/>
    </source>
</evidence>
<dbReference type="EC" id="2.7.6.2" evidence="5"/>
<evidence type="ECO:0000259" key="6">
    <source>
        <dbReference type="SMART" id="SM00983"/>
    </source>
</evidence>
<dbReference type="Proteomes" id="UP001652409">
    <property type="component" value="Unassembled WGS sequence"/>
</dbReference>
<dbReference type="InterPro" id="IPR036759">
    <property type="entry name" value="TPK_catalytic_sf"/>
</dbReference>
<dbReference type="SUPFAM" id="SSF63999">
    <property type="entry name" value="Thiamin pyrophosphokinase, catalytic domain"/>
    <property type="match status" value="1"/>
</dbReference>
<dbReference type="InterPro" id="IPR007373">
    <property type="entry name" value="Thiamin_PyroPKinase_B1-bd"/>
</dbReference>